<dbReference type="Pfam" id="PF01835">
    <property type="entry name" value="MG2"/>
    <property type="match status" value="1"/>
</dbReference>
<evidence type="ECO:0000256" key="1">
    <source>
        <dbReference type="ARBA" id="ARBA00010556"/>
    </source>
</evidence>
<evidence type="ECO:0000256" key="3">
    <source>
        <dbReference type="ARBA" id="ARBA00022966"/>
    </source>
</evidence>
<dbReference type="InterPro" id="IPR001599">
    <property type="entry name" value="Macroglobln_a2"/>
</dbReference>
<keyword evidence="6" id="KW-1185">Reference proteome</keyword>
<protein>
    <submittedName>
        <fullName evidence="5">MG2 domain-containing protein</fullName>
    </submittedName>
</protein>
<dbReference type="SUPFAM" id="SSF48239">
    <property type="entry name" value="Terpenoid cyclases/Protein prenyltransferases"/>
    <property type="match status" value="1"/>
</dbReference>
<evidence type="ECO:0000259" key="4">
    <source>
        <dbReference type="SMART" id="SM01360"/>
    </source>
</evidence>
<reference evidence="5" key="1">
    <citation type="submission" date="2022-05" db="EMBL/GenBank/DDBJ databases">
        <authorList>
            <person name="Sun X."/>
        </authorList>
    </citation>
    <scope>NUCLEOTIDE SEQUENCE</scope>
    <source>
        <strain evidence="5">Ai-910</strain>
    </source>
</reference>
<comment type="similarity">
    <text evidence="1">Belongs to the protease inhibitor I39 (alpha-2-macroglobulin) family. Bacterial alpha-2-macroglobulin subfamily.</text>
</comment>
<reference evidence="5" key="2">
    <citation type="submission" date="2022-06" db="EMBL/GenBank/DDBJ databases">
        <title>Xiashengella guii gen. nov. sp. nov., a bacterium isolated form anaerobic digestion tank.</title>
        <authorList>
            <person name="Huang H."/>
        </authorList>
    </citation>
    <scope>NUCLEOTIDE SEQUENCE</scope>
    <source>
        <strain evidence="5">Ai-910</strain>
    </source>
</reference>
<evidence type="ECO:0000313" key="6">
    <source>
        <dbReference type="Proteomes" id="UP001056426"/>
    </source>
</evidence>
<dbReference type="InterPro" id="IPR008930">
    <property type="entry name" value="Terpenoid_cyclase/PrenylTrfase"/>
</dbReference>
<keyword evidence="2" id="KW-0732">Signal</keyword>
<dbReference type="Proteomes" id="UP001056426">
    <property type="component" value="Chromosome"/>
</dbReference>
<dbReference type="PANTHER" id="PTHR11412">
    <property type="entry name" value="MACROGLOBULIN / COMPLEMENT"/>
    <property type="match status" value="1"/>
</dbReference>
<dbReference type="EMBL" id="CP098400">
    <property type="protein sequence ID" value="URW80603.1"/>
    <property type="molecule type" value="Genomic_DNA"/>
</dbReference>
<dbReference type="Gene3D" id="1.50.10.20">
    <property type="match status" value="1"/>
</dbReference>
<proteinExistence type="inferred from homology"/>
<dbReference type="PANTHER" id="PTHR11412:SF136">
    <property type="entry name" value="CD109 ANTIGEN"/>
    <property type="match status" value="1"/>
</dbReference>
<gene>
    <name evidence="5" type="ORF">M9189_04465</name>
</gene>
<name>A0A9J6ZSR5_9BACT</name>
<keyword evidence="3" id="KW-0882">Thioester bond</keyword>
<dbReference type="InterPro" id="IPR050473">
    <property type="entry name" value="A2M/Complement_sys"/>
</dbReference>
<dbReference type="RefSeq" id="WP_250724938.1">
    <property type="nucleotide sequence ID" value="NZ_CP098400.1"/>
</dbReference>
<dbReference type="KEGG" id="alkq:M9189_04465"/>
<organism evidence="5 6">
    <name type="scientific">Xiashengella succiniciproducens</name>
    <dbReference type="NCBI Taxonomy" id="2949635"/>
    <lineage>
        <taxon>Bacteria</taxon>
        <taxon>Pseudomonadati</taxon>
        <taxon>Bacteroidota</taxon>
        <taxon>Bacteroidia</taxon>
        <taxon>Marinilabiliales</taxon>
        <taxon>Marinilabiliaceae</taxon>
        <taxon>Xiashengella</taxon>
    </lineage>
</organism>
<dbReference type="Pfam" id="PF17973">
    <property type="entry name" value="bMG10"/>
    <property type="match status" value="1"/>
</dbReference>
<accession>A0A9J6ZSR5</accession>
<dbReference type="Pfam" id="PF00207">
    <property type="entry name" value="A2M"/>
    <property type="match status" value="1"/>
</dbReference>
<dbReference type="InterPro" id="IPR041246">
    <property type="entry name" value="Bact_MG10"/>
</dbReference>
<dbReference type="SMART" id="SM01360">
    <property type="entry name" value="A2M"/>
    <property type="match status" value="1"/>
</dbReference>
<dbReference type="InterPro" id="IPR002890">
    <property type="entry name" value="MG2"/>
</dbReference>
<evidence type="ECO:0000256" key="2">
    <source>
        <dbReference type="ARBA" id="ARBA00022729"/>
    </source>
</evidence>
<evidence type="ECO:0000313" key="5">
    <source>
        <dbReference type="EMBL" id="URW80603.1"/>
    </source>
</evidence>
<feature type="domain" description="Alpha-2-macroglobulin" evidence="4">
    <location>
        <begin position="1238"/>
        <end position="1328"/>
    </location>
</feature>
<dbReference type="Gene3D" id="2.60.40.1930">
    <property type="match status" value="1"/>
</dbReference>
<dbReference type="GO" id="GO:0004866">
    <property type="term" value="F:endopeptidase inhibitor activity"/>
    <property type="evidence" value="ECO:0007669"/>
    <property type="project" value="InterPro"/>
</dbReference>
<sequence length="1992" mass="222314">MLVILLFDIRNPINTIVMRKASVFISILVLLAFPGCQSRNLVVQNTEVLWQQVDSLSKLNLPRSQIEVLDNIREISIDNKNTVDYIKAVVVRAALADQIEEEALTRQIEQLEKEVDGLWSPAKQMVHSILGDLYQTYYNQNRWRLLEKGDISSGSEDLREMGASEISARAVEHYLLSLDEKELLASEASENYLSLLLNGDKKLNLRPTLYDLLVDRCTEKLLSGLLFESSVDDEDFLRNPALLGSREQFTSIRVAGEKVSHKQLAISLLGEWLNYSENRKDADVLYDVDLQRLKLMHFIYDAEDRDELYENALGLLLVETEGRPNEAMIMYEIAGFLMSQMVTNEQELSERNYGAEAYAMADKAIGKWPESDGGRLAAGLIQQLTHPSLYLNTEETSIPGQRLKYVVTYNNIKQLHTAVYRLKFVDKDYYSLNRYDEDFIREQLDSSTQVWKGSTELPGYGDYLAHRAELEVETELPYGTYVLVVSDKEESYKLSEGACYSLFQVTNLAFMYLPLEDGNVRLAIKSRDKGQSLEGVYADFYNIYGKDSTILRMGPTDRNGETTGAIHKNRGYTIVLKKGDDIFFADRLWYSPVSNDTKVPTEEIRSFIFSDRKVYRPGQKVSYKTILLNQKGNETKVISGSKFNVTLRDTNGREVSSQSVTTNEFGSVSGSFILPSTALSGSFSIVTPYGSSSIQVEEYKRPRFEISFEPFRDLAVIGDSITVKANATTLTGMPLADARVEWKVKSSSLIWRSYLPSGGDLIASGSAKTSADGKVMIVFQAKGSNYVNRIFSLTNFLVEVDITDASGETRSESTSIALSDKAYSLNTEVQTLITGVSIKTIPVNITLNNIPGEPVEGELRYYLEKVETPKISTPRPWGDVEHILWKQVPENKDLQPVVERLISSGTWKIKGQEGKKIDLKTALATGHYRVRSEITDIAGDTVKSEAVFKVVDTKDTRYLLGEALTLINSGGTELVAGSHAEFIVGSAYKDVEIQLMAVAGQSILLDKRIVPGDKWNRITIPTKDVVGTIRFQAMLIRDNKLVTEEQYVSIKEAGKELILKPVNISEKLKPGEKEKWTLKVTGADGKAVDAEVLVLMYDAALDAYKPNYLSIILNNFRRSPVRLMWQVGPWGYSHQRNGYFTMTELPGPDPYPSFVWDEAFGFYGYPGRTRNAMKSLSVVEDNMVLYMHEAESDYVPITMQNPPPPAVAGKLDVVAEEMASGLKAGESIPPIRTNLSETAFFFPHLRTLGDGRVEFEFTVPDALTRWRFMALAHMKDGNSGTFEQFVITSRDLMVMPNMPRIVREGDVITLAANVFNTTEKQLGGMAYIQVRDAVSGQLLMSEQLQEKVWEANAGTGALIDWKIEVPQGVKALEITLSAISGQISDGEKHLIAVLPSRTLITETKPLFMDRAGNYKLSAEALAAGKVDGQASLTFTYNENAAWEMLSALTWLSQRPYESSDQAFNRLFSVAMAQQIFKQNPQIEMVMKLWNASLPGDEDALSSALEKDPGLKAALLTATPWLDEAMDETHRRRVFARLVEDGSLESEFFSATSLLKEMQLPEGAWAWFKGMYPSEETTVDIVSGFGMLKSVGYEQNDETRAMLENACGWILKKLEKELENIEKQNTKDKQNIGLSPSAIKKLYALSYFPELSDRLVVNSLVGYLENKLPANSPIEMAYATTVLHRSGKVDAAKALAHSLSEYLLEEGGSLFFRAKQGPYWYQAPIESHVAAIEAFRTTGGFDKELRGMEKWLFEQKHTQNWSTTRATMYALYALASSGQKYFSAEQTDRVLVAGKVVDFPQQESASGYRSFSASGPVLSKDYADITIEKKKDGPSFATVHLSYFADTEQVEAGGFLKASSVLYKRGYADGKESWLPVDASTVLEKGDRLMQRLTVEVPQDLDFVHINAPRAAILEPVDMLSGYRYSSGLGYYLAVTDAGSDLFVDNLSRGTHTVSWEMTVSHSGKAVQGPVAVSCFYAPSYSGHSGSVVIVTE</sequence>